<gene>
    <name evidence="1" type="primary">RvY_18174-1</name>
    <name evidence="1" type="synonym">RvY_18174.1</name>
    <name evidence="1" type="ORF">RvY_18174</name>
</gene>
<organism evidence="1 2">
    <name type="scientific">Ramazzottius varieornatus</name>
    <name type="common">Water bear</name>
    <name type="synonym">Tardigrade</name>
    <dbReference type="NCBI Taxonomy" id="947166"/>
    <lineage>
        <taxon>Eukaryota</taxon>
        <taxon>Metazoa</taxon>
        <taxon>Ecdysozoa</taxon>
        <taxon>Tardigrada</taxon>
        <taxon>Eutardigrada</taxon>
        <taxon>Parachela</taxon>
        <taxon>Hypsibioidea</taxon>
        <taxon>Ramazzottiidae</taxon>
        <taxon>Ramazzottius</taxon>
    </lineage>
</organism>
<proteinExistence type="predicted"/>
<evidence type="ECO:0000313" key="1">
    <source>
        <dbReference type="EMBL" id="GAV08492.1"/>
    </source>
</evidence>
<reference evidence="1 2" key="1">
    <citation type="journal article" date="2016" name="Nat. Commun.">
        <title>Extremotolerant tardigrade genome and improved radiotolerance of human cultured cells by tardigrade-unique protein.</title>
        <authorList>
            <person name="Hashimoto T."/>
            <person name="Horikawa D.D."/>
            <person name="Saito Y."/>
            <person name="Kuwahara H."/>
            <person name="Kozuka-Hata H."/>
            <person name="Shin-I T."/>
            <person name="Minakuchi Y."/>
            <person name="Ohishi K."/>
            <person name="Motoyama A."/>
            <person name="Aizu T."/>
            <person name="Enomoto A."/>
            <person name="Kondo K."/>
            <person name="Tanaka S."/>
            <person name="Hara Y."/>
            <person name="Koshikawa S."/>
            <person name="Sagara H."/>
            <person name="Miura T."/>
            <person name="Yokobori S."/>
            <person name="Miyagawa K."/>
            <person name="Suzuki Y."/>
            <person name="Kubo T."/>
            <person name="Oyama M."/>
            <person name="Kohara Y."/>
            <person name="Fujiyama A."/>
            <person name="Arakawa K."/>
            <person name="Katayama T."/>
            <person name="Toyoda A."/>
            <person name="Kunieda T."/>
        </authorList>
    </citation>
    <scope>NUCLEOTIDE SEQUENCE [LARGE SCALE GENOMIC DNA]</scope>
    <source>
        <strain evidence="1 2">YOKOZUNA-1</strain>
    </source>
</reference>
<dbReference type="AlphaFoldDB" id="A0A1D1W4R9"/>
<dbReference type="EMBL" id="BDGG01000018">
    <property type="protein sequence ID" value="GAV08492.1"/>
    <property type="molecule type" value="Genomic_DNA"/>
</dbReference>
<sequence length="64" mass="7190">MLTDHHLGRVNVWESCRNMTAMKAYSGHKDAFNVGKDILPAFGLLRTNFFKYPCFTSGKIQGAP</sequence>
<name>A0A1D1W4R9_RAMVA</name>
<protein>
    <submittedName>
        <fullName evidence="1">Uncharacterized protein</fullName>
    </submittedName>
</protein>
<dbReference type="Proteomes" id="UP000186922">
    <property type="component" value="Unassembled WGS sequence"/>
</dbReference>
<comment type="caution">
    <text evidence="1">The sequence shown here is derived from an EMBL/GenBank/DDBJ whole genome shotgun (WGS) entry which is preliminary data.</text>
</comment>
<keyword evidence="2" id="KW-1185">Reference proteome</keyword>
<accession>A0A1D1W4R9</accession>
<evidence type="ECO:0000313" key="2">
    <source>
        <dbReference type="Proteomes" id="UP000186922"/>
    </source>
</evidence>